<accession>K8XJP0</accession>
<evidence type="ECO:0000313" key="2">
    <source>
        <dbReference type="Proteomes" id="UP000005951"/>
    </source>
</evidence>
<protein>
    <submittedName>
        <fullName evidence="1">Uncharacterized protein</fullName>
    </submittedName>
</protein>
<gene>
    <name evidence="1" type="ORF">WSS_A15189</name>
</gene>
<comment type="caution">
    <text evidence="1">The sequence shown here is derived from an EMBL/GenBank/DDBJ whole genome shotgun (WGS) entry which is preliminary data.</text>
</comment>
<evidence type="ECO:0000313" key="1">
    <source>
        <dbReference type="EMBL" id="EKT81848.1"/>
    </source>
</evidence>
<dbReference type="EMBL" id="AJYC02000047">
    <property type="protein sequence ID" value="EKT81848.1"/>
    <property type="molecule type" value="Genomic_DNA"/>
</dbReference>
<name>K8XJP0_RHOOP</name>
<sequence length="208" mass="23072">MGMTDDKPLVEYPRLGETVFQQVGNWQVVMRYREWFEGDSSGPISVQIMAGGDVTQADLDMGIGPSVVRQIDFRKAAEDRRKQAQARPESAGRTFEDITKERADERAKILHVLLPYGITDEYLAVLAQAYIVLVDSGESAVTKRLSEITGRAPETIRAHLKMARKHDLLTSTPGRAGGQLTEKAKGKIGKVNSVKGAEMYAELLARRR</sequence>
<reference evidence="1 2" key="1">
    <citation type="journal article" date="2013" name="Genome Announc.">
        <title>Draft Genome Sequence of Rhodococcus opacus Strain M213 Shows a Diverse Catabolic Potential.</title>
        <authorList>
            <person name="Pathak A."/>
            <person name="Green S.J."/>
            <person name="Ogram A."/>
            <person name="Chauhan A."/>
        </authorList>
    </citation>
    <scope>NUCLEOTIDE SEQUENCE [LARGE SCALE GENOMIC DNA]</scope>
    <source>
        <strain evidence="1 2">M213</strain>
    </source>
</reference>
<dbReference type="Proteomes" id="UP000005951">
    <property type="component" value="Unassembled WGS sequence"/>
</dbReference>
<organism evidence="1 2">
    <name type="scientific">Rhodococcus opacus M213</name>
    <dbReference type="NCBI Taxonomy" id="1129896"/>
    <lineage>
        <taxon>Bacteria</taxon>
        <taxon>Bacillati</taxon>
        <taxon>Actinomycetota</taxon>
        <taxon>Actinomycetes</taxon>
        <taxon>Mycobacteriales</taxon>
        <taxon>Nocardiaceae</taxon>
        <taxon>Rhodococcus</taxon>
    </lineage>
</organism>
<proteinExistence type="predicted"/>
<dbReference type="AlphaFoldDB" id="K8XJP0"/>